<name>L7VL08_THES1</name>
<dbReference type="AlphaFoldDB" id="L7VL08"/>
<gene>
    <name evidence="1" type="ordered locus">Cst_c01060</name>
</gene>
<keyword evidence="2" id="KW-1185">Reference proteome</keyword>
<keyword evidence="1" id="KW-0808">Transferase</keyword>
<proteinExistence type="predicted"/>
<dbReference type="PATRIC" id="fig|1121335.3.peg.101"/>
<dbReference type="Proteomes" id="UP000011220">
    <property type="component" value="Chromosome"/>
</dbReference>
<protein>
    <submittedName>
        <fullName evidence="1">Glycosyl transferase family 2</fullName>
    </submittedName>
</protein>
<evidence type="ECO:0000313" key="2">
    <source>
        <dbReference type="Proteomes" id="UP000011220"/>
    </source>
</evidence>
<organism evidence="1 2">
    <name type="scientific">Thermoclostridium stercorarium (strain ATCC 35414 / DSM 8532 / NCIMB 11754)</name>
    <name type="common">Clostridium stercorarium</name>
    <dbReference type="NCBI Taxonomy" id="1121335"/>
    <lineage>
        <taxon>Bacteria</taxon>
        <taxon>Bacillati</taxon>
        <taxon>Bacillota</taxon>
        <taxon>Clostridia</taxon>
        <taxon>Eubacteriales</taxon>
        <taxon>Oscillospiraceae</taxon>
        <taxon>Thermoclostridium</taxon>
    </lineage>
</organism>
<accession>L7VL08</accession>
<sequence>MLFSLQVYYRFNCFRSKTGFNCSDEFIIGIKNKYFERGILIKIYGKKVRNL</sequence>
<evidence type="ECO:0000313" key="1">
    <source>
        <dbReference type="EMBL" id="AGC67136.1"/>
    </source>
</evidence>
<dbReference type="STRING" id="1121335.Cst_c01060"/>
<reference evidence="1 2" key="1">
    <citation type="journal article" date="2013" name="Genome Announc.">
        <title>Complete genome sequence of Clostridium stercorarium subsp. stercorarium strain DSM 8532, a thermophilic degrader of plant cell wall fibers.</title>
        <authorList>
            <person name="Poehlein A."/>
            <person name="Zverlov V.V."/>
            <person name="Daniel R."/>
            <person name="Schwarz W.H."/>
            <person name="Liebl W."/>
        </authorList>
    </citation>
    <scope>NUCLEOTIDE SEQUENCE [LARGE SCALE GENOMIC DNA]</scope>
    <source>
        <strain evidence="2">ATCC 35414 / DSM 8532 / NCIMB 11754</strain>
    </source>
</reference>
<dbReference type="GO" id="GO:0016740">
    <property type="term" value="F:transferase activity"/>
    <property type="evidence" value="ECO:0007669"/>
    <property type="project" value="UniProtKB-KW"/>
</dbReference>
<dbReference type="EMBL" id="CP004044">
    <property type="protein sequence ID" value="AGC67136.1"/>
    <property type="molecule type" value="Genomic_DNA"/>
</dbReference>
<dbReference type="KEGG" id="css:Cst_c01060"/>